<dbReference type="Pfam" id="PF10496">
    <property type="entry name" value="Syntaxin-18_N"/>
    <property type="match status" value="1"/>
</dbReference>
<gene>
    <name evidence="11" type="ORF">IWZ03DRAFT_364999</name>
</gene>
<feature type="compositionally biased region" description="Low complexity" evidence="9">
    <location>
        <begin position="222"/>
        <end position="237"/>
    </location>
</feature>
<keyword evidence="6" id="KW-1133">Transmembrane helix</keyword>
<accession>A0ABR1KXQ5</accession>
<evidence type="ECO:0000256" key="2">
    <source>
        <dbReference type="ARBA" id="ARBA00009063"/>
    </source>
</evidence>
<feature type="domain" description="T-SNARE coiled-coil homology" evidence="10">
    <location>
        <begin position="274"/>
        <end position="336"/>
    </location>
</feature>
<evidence type="ECO:0000256" key="9">
    <source>
        <dbReference type="SAM" id="MobiDB-lite"/>
    </source>
</evidence>
<evidence type="ECO:0000256" key="4">
    <source>
        <dbReference type="ARBA" id="ARBA00022692"/>
    </source>
</evidence>
<dbReference type="PROSITE" id="PS50192">
    <property type="entry name" value="T_SNARE"/>
    <property type="match status" value="1"/>
</dbReference>
<protein>
    <submittedName>
        <fullName evidence="11">Snare protein syntaxin-like protein 18/UFE1</fullName>
    </submittedName>
</protein>
<dbReference type="PANTHER" id="PTHR15959">
    <property type="entry name" value="SYNTAXIN-18"/>
    <property type="match status" value="1"/>
</dbReference>
<dbReference type="InterPro" id="IPR019529">
    <property type="entry name" value="Syntaxin-18_N"/>
</dbReference>
<keyword evidence="4" id="KW-0812">Transmembrane</keyword>
<dbReference type="InterPro" id="IPR000727">
    <property type="entry name" value="T_SNARE_dom"/>
</dbReference>
<comment type="subcellular location">
    <subcellularLocation>
        <location evidence="1">Membrane</location>
        <topology evidence="1">Single-pass type IV membrane protein</topology>
    </subcellularLocation>
</comment>
<proteinExistence type="inferred from homology"/>
<reference evidence="11 12" key="1">
    <citation type="submission" date="2024-04" db="EMBL/GenBank/DDBJ databases">
        <title>Phyllosticta paracitricarpa is synonymous to the EU quarantine fungus P. citricarpa based on phylogenomic analyses.</title>
        <authorList>
            <consortium name="Lawrence Berkeley National Laboratory"/>
            <person name="Van Ingen-Buijs V.A."/>
            <person name="Van Westerhoven A.C."/>
            <person name="Haridas S."/>
            <person name="Skiadas P."/>
            <person name="Martin F."/>
            <person name="Groenewald J.Z."/>
            <person name="Crous P.W."/>
            <person name="Seidl M.F."/>
        </authorList>
    </citation>
    <scope>NUCLEOTIDE SEQUENCE [LARGE SCALE GENOMIC DNA]</scope>
    <source>
        <strain evidence="11 12">CBS 123371</strain>
    </source>
</reference>
<comment type="similarity">
    <text evidence="2">Belongs to the syntaxin family.</text>
</comment>
<evidence type="ECO:0000256" key="7">
    <source>
        <dbReference type="ARBA" id="ARBA00023054"/>
    </source>
</evidence>
<evidence type="ECO:0000256" key="3">
    <source>
        <dbReference type="ARBA" id="ARBA00022448"/>
    </source>
</evidence>
<keyword evidence="12" id="KW-1185">Reference proteome</keyword>
<organism evidence="11 12">
    <name type="scientific">Phyllosticta citriasiana</name>
    <dbReference type="NCBI Taxonomy" id="595635"/>
    <lineage>
        <taxon>Eukaryota</taxon>
        <taxon>Fungi</taxon>
        <taxon>Dikarya</taxon>
        <taxon>Ascomycota</taxon>
        <taxon>Pezizomycotina</taxon>
        <taxon>Dothideomycetes</taxon>
        <taxon>Dothideomycetes incertae sedis</taxon>
        <taxon>Botryosphaeriales</taxon>
        <taxon>Phyllostictaceae</taxon>
        <taxon>Phyllosticta</taxon>
    </lineage>
</organism>
<evidence type="ECO:0000256" key="1">
    <source>
        <dbReference type="ARBA" id="ARBA00004211"/>
    </source>
</evidence>
<evidence type="ECO:0000313" key="12">
    <source>
        <dbReference type="Proteomes" id="UP001363622"/>
    </source>
</evidence>
<feature type="region of interest" description="Disordered" evidence="9">
    <location>
        <begin position="219"/>
        <end position="259"/>
    </location>
</feature>
<keyword evidence="5" id="KW-0653">Protein transport</keyword>
<sequence length="364" mass="41248">MDLSPIFNEALRRHDVQPLKRHGFELENLDDFLKEAYRINRHISELNQYLHSIRQSYLSVAQPPRKKQLSRTDSSTSIHSRHDKDRKHLTDAQREQIDAETKQFLRELAGAINNLADAEKVRQSADETVALRKRAQKGLGAIGRWAAGGAVTAKSAEEETEEAKRNTVKVHRDSVIWYLGRKLEECSSFQASMMEIRLEREREKSKSVLYKARGAMIPPVEAGDSSRSAGRAAATAPGPGGQVATWDESNQQQTEPQLSEEQLQLFAEENQDMLKHYEDTLDKVRSTERSLVEISELQNTLATNLFEQSAQIDQLVQDSHLTAENVTGGNKELKRAAERRSVAQMVFYATCALCTTLVVWDWFI</sequence>
<feature type="region of interest" description="Disordered" evidence="9">
    <location>
        <begin position="61"/>
        <end position="94"/>
    </location>
</feature>
<keyword evidence="7" id="KW-0175">Coiled coil</keyword>
<dbReference type="SUPFAM" id="SSF58038">
    <property type="entry name" value="SNARE fusion complex"/>
    <property type="match status" value="1"/>
</dbReference>
<keyword evidence="8" id="KW-0472">Membrane</keyword>
<dbReference type="Gene3D" id="1.20.5.110">
    <property type="match status" value="1"/>
</dbReference>
<dbReference type="EMBL" id="JBBPHU010000001">
    <property type="protein sequence ID" value="KAK7523592.1"/>
    <property type="molecule type" value="Genomic_DNA"/>
</dbReference>
<evidence type="ECO:0000256" key="8">
    <source>
        <dbReference type="ARBA" id="ARBA00023136"/>
    </source>
</evidence>
<name>A0ABR1KXQ5_9PEZI</name>
<comment type="caution">
    <text evidence="11">The sequence shown here is derived from an EMBL/GenBank/DDBJ whole genome shotgun (WGS) entry which is preliminary data.</text>
</comment>
<evidence type="ECO:0000313" key="11">
    <source>
        <dbReference type="EMBL" id="KAK7523592.1"/>
    </source>
</evidence>
<feature type="compositionally biased region" description="Basic and acidic residues" evidence="9">
    <location>
        <begin position="80"/>
        <end position="94"/>
    </location>
</feature>
<keyword evidence="3" id="KW-0813">Transport</keyword>
<evidence type="ECO:0000256" key="5">
    <source>
        <dbReference type="ARBA" id="ARBA00022927"/>
    </source>
</evidence>
<evidence type="ECO:0000259" key="10">
    <source>
        <dbReference type="PROSITE" id="PS50192"/>
    </source>
</evidence>
<dbReference type="PANTHER" id="PTHR15959:SF0">
    <property type="entry name" value="SYNTAXIN-18"/>
    <property type="match status" value="1"/>
</dbReference>
<evidence type="ECO:0000256" key="6">
    <source>
        <dbReference type="ARBA" id="ARBA00022989"/>
    </source>
</evidence>
<feature type="compositionally biased region" description="Polar residues" evidence="9">
    <location>
        <begin position="247"/>
        <end position="259"/>
    </location>
</feature>
<dbReference type="Proteomes" id="UP001363622">
    <property type="component" value="Unassembled WGS sequence"/>
</dbReference>